<keyword evidence="1" id="KW-0812">Transmembrane</keyword>
<keyword evidence="1" id="KW-0472">Membrane</keyword>
<evidence type="ECO:0000313" key="2">
    <source>
        <dbReference type="EMBL" id="GAA4245238.1"/>
    </source>
</evidence>
<evidence type="ECO:0008006" key="4">
    <source>
        <dbReference type="Google" id="ProtNLM"/>
    </source>
</evidence>
<gene>
    <name evidence="2" type="ORF">GCM10022255_011760</name>
</gene>
<feature type="transmembrane region" description="Helical" evidence="1">
    <location>
        <begin position="78"/>
        <end position="99"/>
    </location>
</feature>
<protein>
    <recommendedName>
        <fullName evidence="4">DUF5671 domain-containing protein</fullName>
    </recommendedName>
</protein>
<accession>A0ABP8CZB0</accession>
<evidence type="ECO:0000256" key="1">
    <source>
        <dbReference type="SAM" id="Phobius"/>
    </source>
</evidence>
<name>A0ABP8CZB0_9ACTN</name>
<feature type="transmembrane region" description="Helical" evidence="1">
    <location>
        <begin position="12"/>
        <end position="33"/>
    </location>
</feature>
<sequence length="120" mass="13572">MADRERFSLRNLYLYLVCLITLVISIFAVVNVVRNAVELFYPDPAYYAQVPTKEPTTGAEEQQRLQRALRDSQHRQSVLGLISSGALLLIAGPVYGYHWRRIQAELPSRPASPEESRPSA</sequence>
<organism evidence="2 3">
    <name type="scientific">Dactylosporangium darangshiense</name>
    <dbReference type="NCBI Taxonomy" id="579108"/>
    <lineage>
        <taxon>Bacteria</taxon>
        <taxon>Bacillati</taxon>
        <taxon>Actinomycetota</taxon>
        <taxon>Actinomycetes</taxon>
        <taxon>Micromonosporales</taxon>
        <taxon>Micromonosporaceae</taxon>
        <taxon>Dactylosporangium</taxon>
    </lineage>
</organism>
<dbReference type="Proteomes" id="UP001500620">
    <property type="component" value="Unassembled WGS sequence"/>
</dbReference>
<reference evidence="3" key="1">
    <citation type="journal article" date="2019" name="Int. J. Syst. Evol. Microbiol.">
        <title>The Global Catalogue of Microorganisms (GCM) 10K type strain sequencing project: providing services to taxonomists for standard genome sequencing and annotation.</title>
        <authorList>
            <consortium name="The Broad Institute Genomics Platform"/>
            <consortium name="The Broad Institute Genome Sequencing Center for Infectious Disease"/>
            <person name="Wu L."/>
            <person name="Ma J."/>
        </authorList>
    </citation>
    <scope>NUCLEOTIDE SEQUENCE [LARGE SCALE GENOMIC DNA]</scope>
    <source>
        <strain evidence="3">JCM 17441</strain>
    </source>
</reference>
<comment type="caution">
    <text evidence="2">The sequence shown here is derived from an EMBL/GenBank/DDBJ whole genome shotgun (WGS) entry which is preliminary data.</text>
</comment>
<dbReference type="EMBL" id="BAABAT010000002">
    <property type="protein sequence ID" value="GAA4245238.1"/>
    <property type="molecule type" value="Genomic_DNA"/>
</dbReference>
<dbReference type="RefSeq" id="WP_345122029.1">
    <property type="nucleotide sequence ID" value="NZ_BAABAT010000002.1"/>
</dbReference>
<keyword evidence="1" id="KW-1133">Transmembrane helix</keyword>
<keyword evidence="3" id="KW-1185">Reference proteome</keyword>
<evidence type="ECO:0000313" key="3">
    <source>
        <dbReference type="Proteomes" id="UP001500620"/>
    </source>
</evidence>
<proteinExistence type="predicted"/>